<comment type="subcellular location">
    <subcellularLocation>
        <location evidence="4">Nucleus</location>
    </subcellularLocation>
</comment>
<name>A0AAJ0BDH3_9PEZI</name>
<evidence type="ECO:0000256" key="3">
    <source>
        <dbReference type="ARBA" id="ARBA00023242"/>
    </source>
</evidence>
<reference evidence="7" key="1">
    <citation type="submission" date="2023-06" db="EMBL/GenBank/DDBJ databases">
        <title>Genome-scale phylogeny and comparative genomics of the fungal order Sordariales.</title>
        <authorList>
            <consortium name="Lawrence Berkeley National Laboratory"/>
            <person name="Hensen N."/>
            <person name="Bonometti L."/>
            <person name="Westerberg I."/>
            <person name="Brannstrom I.O."/>
            <person name="Guillou S."/>
            <person name="Cros-Aarteil S."/>
            <person name="Calhoun S."/>
            <person name="Haridas S."/>
            <person name="Kuo A."/>
            <person name="Mondo S."/>
            <person name="Pangilinan J."/>
            <person name="Riley R."/>
            <person name="Labutti K."/>
            <person name="Andreopoulos B."/>
            <person name="Lipzen A."/>
            <person name="Chen C."/>
            <person name="Yanf M."/>
            <person name="Daum C."/>
            <person name="Ng V."/>
            <person name="Clum A."/>
            <person name="Steindorff A."/>
            <person name="Ohm R."/>
            <person name="Martin F."/>
            <person name="Silar P."/>
            <person name="Natvig D."/>
            <person name="Lalanne C."/>
            <person name="Gautier V."/>
            <person name="Ament-Velasquez S.L."/>
            <person name="Kruys A."/>
            <person name="Hutchinson M.I."/>
            <person name="Powell A.J."/>
            <person name="Barry K."/>
            <person name="Miller A.N."/>
            <person name="Grigoriev I.V."/>
            <person name="Debuchy R."/>
            <person name="Gladieux P."/>
            <person name="Thoren M.H."/>
            <person name="Johannesson H."/>
        </authorList>
    </citation>
    <scope>NUCLEOTIDE SEQUENCE</scope>
    <source>
        <strain evidence="7">PSN4</strain>
    </source>
</reference>
<dbReference type="EMBL" id="MU839832">
    <property type="protein sequence ID" value="KAK1756256.1"/>
    <property type="molecule type" value="Genomic_DNA"/>
</dbReference>
<sequence>MESKVLPSLAPVRESNVLPPLADLGLYSGQKNENIARQAVRRLNMTLEEWMHIEMYGTDIVRPPSRDESRRSAENISKKHPEGSSDPTALKPKAGSRTSIDYLINSTSDRETTPRPSSSHIQGDREQVGQPVEPCEEQRHRRQPSPYSQAGQLFKLSTEQHLRHLRPSSQGDYQQAGQLVEPCEAERYRQQLIRSRDIYGHQQAGQPVEPCEERRHRRQSPPSHCDYQQAGQPVEPYEGRRHRRQPTLTLKTDERTMPPVPITSPNYILSCENREQRERPRLRPGSSGAGYGYAVFGSPAFPRTHFPPLLSDGNTMPHLPRPANYNFVGPPHAREGVEGHSALTALIGPPPPRRTSEDSRDGIRRYHTRYEYDSSPHGPPVDYSERPRPEPQPSSAGHYQPAHRPAAEYENSKREQWGARPSPPYLEYPPSPPPVSYPEEHRQHRVSSREPPFSQPDPGPYHQGSRQPVTGYWEVPHLAPPPETRYLRETDLPRAEYRGATHHRAPDYPWTGYRPTPHAQHTQYHARRGVYPLPPPESINEDGRSQQTCAPNPQYVEHWFAQARSPVPYHRAAVDQRRRDHTPLPVDTYFQDRNVQPSPVKPRKRRGNLPKETTAILSAWFKSHLNHPYPQEAEKQEFARITGLTPAQISNWFINARRRQLPVLMKDANAEHALRAQIAQQQQSVERDGQDPALRNTTPLSERRADSPDSGPRHSADRGSV</sequence>
<feature type="region of interest" description="Disordered" evidence="5">
    <location>
        <begin position="676"/>
        <end position="721"/>
    </location>
</feature>
<feature type="region of interest" description="Disordered" evidence="5">
    <location>
        <begin position="203"/>
        <end position="246"/>
    </location>
</feature>
<organism evidence="7 8">
    <name type="scientific">Echria macrotheca</name>
    <dbReference type="NCBI Taxonomy" id="438768"/>
    <lineage>
        <taxon>Eukaryota</taxon>
        <taxon>Fungi</taxon>
        <taxon>Dikarya</taxon>
        <taxon>Ascomycota</taxon>
        <taxon>Pezizomycotina</taxon>
        <taxon>Sordariomycetes</taxon>
        <taxon>Sordariomycetidae</taxon>
        <taxon>Sordariales</taxon>
        <taxon>Schizotheciaceae</taxon>
        <taxon>Echria</taxon>
    </lineage>
</organism>
<evidence type="ECO:0000313" key="8">
    <source>
        <dbReference type="Proteomes" id="UP001239445"/>
    </source>
</evidence>
<evidence type="ECO:0000256" key="1">
    <source>
        <dbReference type="ARBA" id="ARBA00023125"/>
    </source>
</evidence>
<comment type="caution">
    <text evidence="7">The sequence shown here is derived from an EMBL/GenBank/DDBJ whole genome shotgun (WGS) entry which is preliminary data.</text>
</comment>
<dbReference type="InterPro" id="IPR001356">
    <property type="entry name" value="HD"/>
</dbReference>
<dbReference type="Proteomes" id="UP001239445">
    <property type="component" value="Unassembled WGS sequence"/>
</dbReference>
<dbReference type="Pfam" id="PF05920">
    <property type="entry name" value="Homeobox_KN"/>
    <property type="match status" value="1"/>
</dbReference>
<dbReference type="GO" id="GO:0006355">
    <property type="term" value="P:regulation of DNA-templated transcription"/>
    <property type="evidence" value="ECO:0007669"/>
    <property type="project" value="InterPro"/>
</dbReference>
<dbReference type="Gene3D" id="1.10.10.60">
    <property type="entry name" value="Homeodomain-like"/>
    <property type="match status" value="1"/>
</dbReference>
<evidence type="ECO:0000256" key="2">
    <source>
        <dbReference type="ARBA" id="ARBA00023155"/>
    </source>
</evidence>
<dbReference type="InterPro" id="IPR050224">
    <property type="entry name" value="TALE_homeobox"/>
</dbReference>
<feature type="DNA-binding region" description="Homeobox" evidence="4">
    <location>
        <begin position="602"/>
        <end position="664"/>
    </location>
</feature>
<dbReference type="InterPro" id="IPR008422">
    <property type="entry name" value="KN_HD"/>
</dbReference>
<feature type="region of interest" description="Disordered" evidence="5">
    <location>
        <begin position="312"/>
        <end position="336"/>
    </location>
</feature>
<dbReference type="SUPFAM" id="SSF46689">
    <property type="entry name" value="Homeodomain-like"/>
    <property type="match status" value="1"/>
</dbReference>
<feature type="compositionally biased region" description="Basic and acidic residues" evidence="5">
    <location>
        <begin position="701"/>
        <end position="721"/>
    </location>
</feature>
<evidence type="ECO:0000313" key="7">
    <source>
        <dbReference type="EMBL" id="KAK1756256.1"/>
    </source>
</evidence>
<feature type="domain" description="Homeobox" evidence="6">
    <location>
        <begin position="600"/>
        <end position="663"/>
    </location>
</feature>
<proteinExistence type="predicted"/>
<protein>
    <recommendedName>
        <fullName evidence="6">Homeobox domain-containing protein</fullName>
    </recommendedName>
</protein>
<dbReference type="SMART" id="SM00389">
    <property type="entry name" value="HOX"/>
    <property type="match status" value="1"/>
</dbReference>
<dbReference type="PROSITE" id="PS50071">
    <property type="entry name" value="HOMEOBOX_2"/>
    <property type="match status" value="1"/>
</dbReference>
<dbReference type="InterPro" id="IPR009057">
    <property type="entry name" value="Homeodomain-like_sf"/>
</dbReference>
<accession>A0AAJ0BDH3</accession>
<feature type="compositionally biased region" description="Basic and acidic residues" evidence="5">
    <location>
        <begin position="405"/>
        <end position="417"/>
    </location>
</feature>
<feature type="region of interest" description="Disordered" evidence="5">
    <location>
        <begin position="61"/>
        <end position="148"/>
    </location>
</feature>
<dbReference type="AlphaFoldDB" id="A0AAJ0BDH3"/>
<evidence type="ECO:0000259" key="6">
    <source>
        <dbReference type="PROSITE" id="PS50071"/>
    </source>
</evidence>
<gene>
    <name evidence="7" type="ORF">QBC47DRAFT_183511</name>
</gene>
<dbReference type="CDD" id="cd00086">
    <property type="entry name" value="homeodomain"/>
    <property type="match status" value="1"/>
</dbReference>
<feature type="compositionally biased region" description="Basic and acidic residues" evidence="5">
    <location>
        <begin position="64"/>
        <end position="83"/>
    </location>
</feature>
<feature type="region of interest" description="Disordered" evidence="5">
    <location>
        <begin position="583"/>
        <end position="610"/>
    </location>
</feature>
<evidence type="ECO:0000256" key="5">
    <source>
        <dbReference type="SAM" id="MobiDB-lite"/>
    </source>
</evidence>
<feature type="compositionally biased region" description="Pro residues" evidence="5">
    <location>
        <begin position="421"/>
        <end position="436"/>
    </location>
</feature>
<feature type="compositionally biased region" description="Polar residues" evidence="5">
    <location>
        <begin position="96"/>
        <end position="107"/>
    </location>
</feature>
<dbReference type="PANTHER" id="PTHR11850">
    <property type="entry name" value="HOMEOBOX PROTEIN TRANSCRIPTION FACTORS"/>
    <property type="match status" value="1"/>
</dbReference>
<keyword evidence="2 4" id="KW-0371">Homeobox</keyword>
<dbReference type="GO" id="GO:0003677">
    <property type="term" value="F:DNA binding"/>
    <property type="evidence" value="ECO:0007669"/>
    <property type="project" value="UniProtKB-UniRule"/>
</dbReference>
<feature type="region of interest" description="Disordered" evidence="5">
    <location>
        <begin position="368"/>
        <end position="490"/>
    </location>
</feature>
<keyword evidence="1 4" id="KW-0238">DNA-binding</keyword>
<keyword evidence="8" id="KW-1185">Reference proteome</keyword>
<dbReference type="GO" id="GO:0005634">
    <property type="term" value="C:nucleus"/>
    <property type="evidence" value="ECO:0007669"/>
    <property type="project" value="UniProtKB-SubCell"/>
</dbReference>
<evidence type="ECO:0000256" key="4">
    <source>
        <dbReference type="PROSITE-ProRule" id="PRU00108"/>
    </source>
</evidence>
<keyword evidence="3 4" id="KW-0539">Nucleus</keyword>